<comment type="function">
    <text evidence="4">GTPase involved in activation of the TORC1 signaling pathway, which promotes growth and represses autophagy in nutrient-rich conditions.</text>
</comment>
<dbReference type="GO" id="GO:0005634">
    <property type="term" value="C:nucleus"/>
    <property type="evidence" value="ECO:0007669"/>
    <property type="project" value="TreeGrafter"/>
</dbReference>
<dbReference type="Pfam" id="PF04670">
    <property type="entry name" value="Gtr1_RagA"/>
    <property type="match status" value="1"/>
</dbReference>
<dbReference type="GeneID" id="37012101"/>
<dbReference type="AlphaFoldDB" id="A0A316UAJ8"/>
<keyword evidence="3 4" id="KW-0342">GTP-binding</keyword>
<dbReference type="PANTHER" id="PTHR11259">
    <property type="entry name" value="RAS-RELATED GTP BINDING RAG/GTR YEAST"/>
    <property type="match status" value="1"/>
</dbReference>
<dbReference type="GO" id="GO:0009267">
    <property type="term" value="P:cellular response to starvation"/>
    <property type="evidence" value="ECO:0007669"/>
    <property type="project" value="TreeGrafter"/>
</dbReference>
<feature type="region of interest" description="Disordered" evidence="5">
    <location>
        <begin position="236"/>
        <end position="283"/>
    </location>
</feature>
<name>A0A316UAJ8_9BASI</name>
<dbReference type="GO" id="GO:0003924">
    <property type="term" value="F:GTPase activity"/>
    <property type="evidence" value="ECO:0007669"/>
    <property type="project" value="UniProtKB-UniRule"/>
</dbReference>
<keyword evidence="7" id="KW-1185">Reference proteome</keyword>
<dbReference type="GO" id="GO:0005525">
    <property type="term" value="F:GTP binding"/>
    <property type="evidence" value="ECO:0007669"/>
    <property type="project" value="UniProtKB-UniRule"/>
</dbReference>
<dbReference type="STRING" id="1684307.A0A316UAJ8"/>
<dbReference type="Gene3D" id="3.40.50.300">
    <property type="entry name" value="P-loop containing nucleotide triphosphate hydrolases"/>
    <property type="match status" value="1"/>
</dbReference>
<dbReference type="Gene3D" id="3.30.450.190">
    <property type="match status" value="2"/>
</dbReference>
<dbReference type="SUPFAM" id="SSF52540">
    <property type="entry name" value="P-loop containing nucleoside triphosphate hydrolases"/>
    <property type="match status" value="1"/>
</dbReference>
<gene>
    <name evidence="6" type="ORF">BCV69DRAFT_250084</name>
</gene>
<feature type="compositionally biased region" description="Basic and acidic residues" evidence="5">
    <location>
        <begin position="271"/>
        <end position="280"/>
    </location>
</feature>
<dbReference type="InterPro" id="IPR006762">
    <property type="entry name" value="Gtr1_RagA"/>
</dbReference>
<accession>A0A316UAJ8</accession>
<protein>
    <recommendedName>
        <fullName evidence="4">GTP-binding protein</fullName>
    </recommendedName>
</protein>
<reference evidence="6 7" key="1">
    <citation type="journal article" date="2018" name="Mol. Biol. Evol.">
        <title>Broad Genomic Sampling Reveals a Smut Pathogenic Ancestry of the Fungal Clade Ustilaginomycotina.</title>
        <authorList>
            <person name="Kijpornyongpan T."/>
            <person name="Mondo S.J."/>
            <person name="Barry K."/>
            <person name="Sandor L."/>
            <person name="Lee J."/>
            <person name="Lipzen A."/>
            <person name="Pangilinan J."/>
            <person name="LaButti K."/>
            <person name="Hainaut M."/>
            <person name="Henrissat B."/>
            <person name="Grigoriev I.V."/>
            <person name="Spatafora J.W."/>
            <person name="Aime M.C."/>
        </authorList>
    </citation>
    <scope>NUCLEOTIDE SEQUENCE [LARGE SCALE GENOMIC DNA]</scope>
    <source>
        <strain evidence="6 7">MCA 4718</strain>
    </source>
</reference>
<dbReference type="Proteomes" id="UP000245942">
    <property type="component" value="Unassembled WGS sequence"/>
</dbReference>
<comment type="similarity">
    <text evidence="1 4">Belongs to the GTR/RAG GTP-binding protein family.</text>
</comment>
<dbReference type="RefSeq" id="XP_025347215.1">
    <property type="nucleotide sequence ID" value="XM_025490367.1"/>
</dbReference>
<sequence length="378" mass="42012">MKKKILLMGRSGCGKTSMRALVFSSALYSNPASTQRLGPTTGMELSTFRFLKNLLINLFDCGGQQTYMDSYVEDKREQVFKDVGAFVYVFDMGSANNEEGEDGWQGDLRYWRDCLKILRQLSPNAHVVCLLHKMDLLNSARRQDIYTDRVKDLRGKAKELGATELSCYGTSIWDETLYRAWSRIIHELIPNIATLESNLTEFTKITAATEAVIFEKTTFLVIARSGGDTVAKSVGGAADKAKASTGAGSSPSSKRAATTNRLSTVSSHGTLADDKERDSLLEGYPPTEAERKALLARGEMHPERFEKISELVKNLRGSCNKLQASFESFEVRGATFSAYLDVFTENTYIMVIVADPRVELSAIKLNVQLGRERFEKLG</sequence>
<feature type="compositionally biased region" description="Polar residues" evidence="5">
    <location>
        <begin position="246"/>
        <end position="269"/>
    </location>
</feature>
<evidence type="ECO:0000313" key="6">
    <source>
        <dbReference type="EMBL" id="PWN20055.1"/>
    </source>
</evidence>
<keyword evidence="2 4" id="KW-0547">Nucleotide-binding</keyword>
<dbReference type="GO" id="GO:0000329">
    <property type="term" value="C:fungal-type vacuole membrane"/>
    <property type="evidence" value="ECO:0007669"/>
    <property type="project" value="TreeGrafter"/>
</dbReference>
<comment type="subunit">
    <text evidence="4">Component of the GSE complex.</text>
</comment>
<evidence type="ECO:0000256" key="3">
    <source>
        <dbReference type="ARBA" id="ARBA00023134"/>
    </source>
</evidence>
<dbReference type="GO" id="GO:1904263">
    <property type="term" value="P:positive regulation of TORC1 signaling"/>
    <property type="evidence" value="ECO:0007669"/>
    <property type="project" value="TreeGrafter"/>
</dbReference>
<evidence type="ECO:0000256" key="5">
    <source>
        <dbReference type="SAM" id="MobiDB-lite"/>
    </source>
</evidence>
<evidence type="ECO:0000256" key="4">
    <source>
        <dbReference type="RuleBase" id="RU367014"/>
    </source>
</evidence>
<evidence type="ECO:0000313" key="7">
    <source>
        <dbReference type="Proteomes" id="UP000245942"/>
    </source>
</evidence>
<dbReference type="GO" id="GO:0010507">
    <property type="term" value="P:negative regulation of autophagy"/>
    <property type="evidence" value="ECO:0007669"/>
    <property type="project" value="TreeGrafter"/>
</dbReference>
<dbReference type="InterPro" id="IPR027417">
    <property type="entry name" value="P-loop_NTPase"/>
</dbReference>
<dbReference type="EMBL" id="KZ819329">
    <property type="protein sequence ID" value="PWN20055.1"/>
    <property type="molecule type" value="Genomic_DNA"/>
</dbReference>
<dbReference type="PANTHER" id="PTHR11259:SF1">
    <property type="entry name" value="RAS-RELATED GTP-BINDING PROTEIN"/>
    <property type="match status" value="1"/>
</dbReference>
<evidence type="ECO:0000256" key="2">
    <source>
        <dbReference type="ARBA" id="ARBA00022741"/>
    </source>
</evidence>
<organism evidence="6 7">
    <name type="scientific">Pseudomicrostroma glucosiphilum</name>
    <dbReference type="NCBI Taxonomy" id="1684307"/>
    <lineage>
        <taxon>Eukaryota</taxon>
        <taxon>Fungi</taxon>
        <taxon>Dikarya</taxon>
        <taxon>Basidiomycota</taxon>
        <taxon>Ustilaginomycotina</taxon>
        <taxon>Exobasidiomycetes</taxon>
        <taxon>Microstromatales</taxon>
        <taxon>Microstromatales incertae sedis</taxon>
        <taxon>Pseudomicrostroma</taxon>
    </lineage>
</organism>
<evidence type="ECO:0000256" key="1">
    <source>
        <dbReference type="ARBA" id="ARBA00007756"/>
    </source>
</evidence>
<proteinExistence type="inferred from homology"/>
<dbReference type="GO" id="GO:1990131">
    <property type="term" value="C:Gtr1-Gtr2 GTPase complex"/>
    <property type="evidence" value="ECO:0007669"/>
    <property type="project" value="UniProtKB-UniRule"/>
</dbReference>
<dbReference type="OrthoDB" id="10020193at2759"/>